<evidence type="ECO:0000313" key="3">
    <source>
        <dbReference type="Proteomes" id="UP001374535"/>
    </source>
</evidence>
<evidence type="ECO:0000313" key="2">
    <source>
        <dbReference type="EMBL" id="WVY97546.1"/>
    </source>
</evidence>
<reference evidence="2 3" key="1">
    <citation type="journal article" date="2023" name="Life. Sci Alliance">
        <title>Evolutionary insights into 3D genome organization and epigenetic landscape of Vigna mungo.</title>
        <authorList>
            <person name="Junaid A."/>
            <person name="Singh B."/>
            <person name="Bhatia S."/>
        </authorList>
    </citation>
    <scope>NUCLEOTIDE SEQUENCE [LARGE SCALE GENOMIC DNA]</scope>
    <source>
        <strain evidence="2">Urdbean</strain>
    </source>
</reference>
<feature type="transmembrane region" description="Helical" evidence="1">
    <location>
        <begin position="247"/>
        <end position="271"/>
    </location>
</feature>
<keyword evidence="1" id="KW-0472">Membrane</keyword>
<keyword evidence="1" id="KW-0812">Transmembrane</keyword>
<feature type="transmembrane region" description="Helical" evidence="1">
    <location>
        <begin position="283"/>
        <end position="302"/>
    </location>
</feature>
<dbReference type="AlphaFoldDB" id="A0AAQ3MUS1"/>
<gene>
    <name evidence="2" type="ORF">V8G54_029697</name>
</gene>
<keyword evidence="1" id="KW-1133">Transmembrane helix</keyword>
<name>A0AAQ3MUS1_VIGMU</name>
<accession>A0AAQ3MUS1</accession>
<dbReference type="InterPro" id="IPR043502">
    <property type="entry name" value="DNA/RNA_pol_sf"/>
</dbReference>
<dbReference type="EMBL" id="CP144692">
    <property type="protein sequence ID" value="WVY97546.1"/>
    <property type="molecule type" value="Genomic_DNA"/>
</dbReference>
<dbReference type="SUPFAM" id="SSF56672">
    <property type="entry name" value="DNA/RNA polymerases"/>
    <property type="match status" value="1"/>
</dbReference>
<protein>
    <recommendedName>
        <fullName evidence="4">Copia protein</fullName>
    </recommendedName>
</protein>
<dbReference type="PANTHER" id="PTHR11439:SF470">
    <property type="entry name" value="CYSTEINE-RICH RLK (RECEPTOR-LIKE PROTEIN KINASE) 8"/>
    <property type="match status" value="1"/>
</dbReference>
<keyword evidence="3" id="KW-1185">Reference proteome</keyword>
<sequence length="328" mass="38331">DQLVDPTVFHRLIGCLVYLTNTHPNITYIVHRLSQYVASPTQTHHQADFRILRYIKNTYGQDIFLKATSNITLKAYRDFDWVGCPDSRKSTTSYIVYLGDSPISWKSKKQPIVSRSSFEAEYSALAQTVCEIQWLTELLSELHLPLSHPATIFYDNHFAIKIATNQVFHERTKHIEIDCHLIREKVQQGTVKLLPVHSTLQLVDILTKPLSPSTFHHINSKLGTIDIYAKLEGLSEIQFQLIHCTTLFIASHLLLSVLFSYISYICILSLFPFFTLLYNNTFLIYQFFFFSFLLSFIFLLWIHHEYFHKVYTHTVKHCKTIFVKIYKI</sequence>
<dbReference type="PANTHER" id="PTHR11439">
    <property type="entry name" value="GAG-POL-RELATED RETROTRANSPOSON"/>
    <property type="match status" value="1"/>
</dbReference>
<feature type="non-terminal residue" evidence="2">
    <location>
        <position position="1"/>
    </location>
</feature>
<dbReference type="Proteomes" id="UP001374535">
    <property type="component" value="Chromosome 9"/>
</dbReference>
<organism evidence="2 3">
    <name type="scientific">Vigna mungo</name>
    <name type="common">Black gram</name>
    <name type="synonym">Phaseolus mungo</name>
    <dbReference type="NCBI Taxonomy" id="3915"/>
    <lineage>
        <taxon>Eukaryota</taxon>
        <taxon>Viridiplantae</taxon>
        <taxon>Streptophyta</taxon>
        <taxon>Embryophyta</taxon>
        <taxon>Tracheophyta</taxon>
        <taxon>Spermatophyta</taxon>
        <taxon>Magnoliopsida</taxon>
        <taxon>eudicotyledons</taxon>
        <taxon>Gunneridae</taxon>
        <taxon>Pentapetalae</taxon>
        <taxon>rosids</taxon>
        <taxon>fabids</taxon>
        <taxon>Fabales</taxon>
        <taxon>Fabaceae</taxon>
        <taxon>Papilionoideae</taxon>
        <taxon>50 kb inversion clade</taxon>
        <taxon>NPAAA clade</taxon>
        <taxon>indigoferoid/millettioid clade</taxon>
        <taxon>Phaseoleae</taxon>
        <taxon>Vigna</taxon>
    </lineage>
</organism>
<evidence type="ECO:0008006" key="4">
    <source>
        <dbReference type="Google" id="ProtNLM"/>
    </source>
</evidence>
<dbReference type="CDD" id="cd09272">
    <property type="entry name" value="RNase_HI_RT_Ty1"/>
    <property type="match status" value="1"/>
</dbReference>
<evidence type="ECO:0000256" key="1">
    <source>
        <dbReference type="SAM" id="Phobius"/>
    </source>
</evidence>
<proteinExistence type="predicted"/>